<dbReference type="Proteomes" id="UP000282977">
    <property type="component" value="Unassembled WGS sequence"/>
</dbReference>
<sequence length="304" mass="32807">MNEVPDMANFEQAGAPRPKFGFTESELAAMPTVYREDLLAGQVVLISGGGSGIGKGLAFLAARLGADVIICGRRAEKLETTADAIERHVGKRPLPVSMSIREPEEVDALFDRIYTDYGRLDHLVNNAGGQFPQDAIDFSRKGWMSVIDLNLNGTWWMMQAAAQRWREAGSGGNIVSVVANVERGMPQAAHTCAARAGVIYLSKTLATEWAPHNIRVNCVAPGVIESEGFHVYPEEALARFHDANPMKRRGDVWDVAEAVVYLMAPSGKFITGDLLVIDGGQAQNGAVWPAGRPDYFGGKAPNGV</sequence>
<dbReference type="Pfam" id="PF13561">
    <property type="entry name" value="adh_short_C2"/>
    <property type="match status" value="1"/>
</dbReference>
<dbReference type="GO" id="GO:0006633">
    <property type="term" value="P:fatty acid biosynthetic process"/>
    <property type="evidence" value="ECO:0007669"/>
    <property type="project" value="UniProtKB-KW"/>
</dbReference>
<evidence type="ECO:0000256" key="6">
    <source>
        <dbReference type="ARBA" id="ARBA00022832"/>
    </source>
</evidence>
<dbReference type="SUPFAM" id="SSF51735">
    <property type="entry name" value="NAD(P)-binding Rossmann-fold domains"/>
    <property type="match status" value="1"/>
</dbReference>
<evidence type="ECO:0000256" key="2">
    <source>
        <dbReference type="ARBA" id="ARBA00005189"/>
    </source>
</evidence>
<evidence type="ECO:0000256" key="4">
    <source>
        <dbReference type="ARBA" id="ARBA00022516"/>
    </source>
</evidence>
<protein>
    <recommendedName>
        <fullName evidence="15">Peroxisomal trans-2-enoyl-CoA reductase</fullName>
        <ecNumber evidence="14">1.3.1.38</ecNumber>
    </recommendedName>
</protein>
<dbReference type="Gene3D" id="3.40.50.720">
    <property type="entry name" value="NAD(P)-binding Rossmann-like Domain"/>
    <property type="match status" value="1"/>
</dbReference>
<evidence type="ECO:0000256" key="18">
    <source>
        <dbReference type="ARBA" id="ARBA00049108"/>
    </source>
</evidence>
<dbReference type="GO" id="GO:0019166">
    <property type="term" value="F:trans-2-enoyl-CoA reductase (NADPH) activity"/>
    <property type="evidence" value="ECO:0007669"/>
    <property type="project" value="UniProtKB-EC"/>
</dbReference>
<keyword evidence="24" id="KW-1185">Reference proteome</keyword>
<keyword evidence="6" id="KW-0276">Fatty acid metabolism</keyword>
<comment type="caution">
    <text evidence="23">The sequence shown here is derived from an EMBL/GenBank/DDBJ whole genome shotgun (WGS) entry which is preliminary data.</text>
</comment>
<comment type="catalytic activity">
    <reaction evidence="16">
        <text>(2E)-dodecenoyl-CoA + NADPH + H(+) = dodecanoyl-CoA + NADP(+)</text>
        <dbReference type="Rhea" id="RHEA:44964"/>
        <dbReference type="ChEBI" id="CHEBI:15378"/>
        <dbReference type="ChEBI" id="CHEBI:57330"/>
        <dbReference type="ChEBI" id="CHEBI:57375"/>
        <dbReference type="ChEBI" id="CHEBI:57783"/>
        <dbReference type="ChEBI" id="CHEBI:58349"/>
    </reaction>
    <physiologicalReaction direction="left-to-right" evidence="16">
        <dbReference type="Rhea" id="RHEA:44965"/>
    </physiologicalReaction>
</comment>
<evidence type="ECO:0000256" key="1">
    <source>
        <dbReference type="ARBA" id="ARBA00004275"/>
    </source>
</evidence>
<evidence type="ECO:0000256" key="10">
    <source>
        <dbReference type="ARBA" id="ARBA00023140"/>
    </source>
</evidence>
<comment type="catalytic activity">
    <reaction evidence="19">
        <text>a (2E)-enoyl-CoA + NADPH + H(+) = a 2,3-saturated acyl-CoA + NADP(+)</text>
        <dbReference type="Rhea" id="RHEA:33763"/>
        <dbReference type="ChEBI" id="CHEBI:15378"/>
        <dbReference type="ChEBI" id="CHEBI:57783"/>
        <dbReference type="ChEBI" id="CHEBI:58349"/>
        <dbReference type="ChEBI" id="CHEBI:58856"/>
        <dbReference type="ChEBI" id="CHEBI:65111"/>
        <dbReference type="EC" id="1.3.1.38"/>
    </reaction>
    <physiologicalReaction direction="left-to-right" evidence="19">
        <dbReference type="Rhea" id="RHEA:33764"/>
    </physiologicalReaction>
</comment>
<evidence type="ECO:0000256" key="21">
    <source>
        <dbReference type="ARBA" id="ARBA00049559"/>
    </source>
</evidence>
<keyword evidence="10" id="KW-0576">Peroxisome</keyword>
<name>A0A437JDI7_9SPHN</name>
<evidence type="ECO:0000313" key="24">
    <source>
        <dbReference type="Proteomes" id="UP000282977"/>
    </source>
</evidence>
<comment type="catalytic activity">
    <reaction evidence="20">
        <text>(2E)-decenoyl-CoA + NADPH + H(+) = decanoyl-CoA + NADP(+)</text>
        <dbReference type="Rhea" id="RHEA:44960"/>
        <dbReference type="ChEBI" id="CHEBI:15378"/>
        <dbReference type="ChEBI" id="CHEBI:57783"/>
        <dbReference type="ChEBI" id="CHEBI:58349"/>
        <dbReference type="ChEBI" id="CHEBI:61406"/>
        <dbReference type="ChEBI" id="CHEBI:61430"/>
    </reaction>
    <physiologicalReaction direction="left-to-right" evidence="20">
        <dbReference type="Rhea" id="RHEA:44961"/>
    </physiologicalReaction>
</comment>
<accession>A0A437JDI7</accession>
<keyword evidence="5" id="KW-0597">Phosphoprotein</keyword>
<comment type="catalytic activity">
    <reaction evidence="17">
        <text>(2E)-tetradecenoyl-CoA + NADPH + H(+) = tetradecanoyl-CoA + NADP(+)</text>
        <dbReference type="Rhea" id="RHEA:44968"/>
        <dbReference type="ChEBI" id="CHEBI:15378"/>
        <dbReference type="ChEBI" id="CHEBI:57385"/>
        <dbReference type="ChEBI" id="CHEBI:57783"/>
        <dbReference type="ChEBI" id="CHEBI:58349"/>
        <dbReference type="ChEBI" id="CHEBI:61405"/>
    </reaction>
    <physiologicalReaction direction="left-to-right" evidence="17">
        <dbReference type="Rhea" id="RHEA:44969"/>
    </physiologicalReaction>
</comment>
<dbReference type="PANTHER" id="PTHR24317">
    <property type="entry name" value="PEROXISOMAL TRANS-2-ENOYL-COA REDUCTASE"/>
    <property type="match status" value="1"/>
</dbReference>
<evidence type="ECO:0000256" key="20">
    <source>
        <dbReference type="ARBA" id="ARBA00049386"/>
    </source>
</evidence>
<dbReference type="FunFam" id="3.40.50.720:FF:000084">
    <property type="entry name" value="Short-chain dehydrogenase reductase"/>
    <property type="match status" value="1"/>
</dbReference>
<organism evidence="23 24">
    <name type="scientific">Sphingobium algorifonticola</name>
    <dbReference type="NCBI Taxonomy" id="2008318"/>
    <lineage>
        <taxon>Bacteria</taxon>
        <taxon>Pseudomonadati</taxon>
        <taxon>Pseudomonadota</taxon>
        <taxon>Alphaproteobacteria</taxon>
        <taxon>Sphingomonadales</taxon>
        <taxon>Sphingomonadaceae</taxon>
        <taxon>Sphingobium</taxon>
    </lineage>
</organism>
<evidence type="ECO:0000256" key="9">
    <source>
        <dbReference type="ARBA" id="ARBA00023098"/>
    </source>
</evidence>
<comment type="catalytic activity">
    <reaction evidence="18">
        <text>(2E)-hexenoyl-CoA + NADPH + H(+) = hexanoyl-CoA + NADP(+)</text>
        <dbReference type="Rhea" id="RHEA:44956"/>
        <dbReference type="ChEBI" id="CHEBI:15378"/>
        <dbReference type="ChEBI" id="CHEBI:57783"/>
        <dbReference type="ChEBI" id="CHEBI:58349"/>
        <dbReference type="ChEBI" id="CHEBI:62077"/>
        <dbReference type="ChEBI" id="CHEBI:62620"/>
    </reaction>
    <physiologicalReaction direction="left-to-right" evidence="18">
        <dbReference type="Rhea" id="RHEA:44957"/>
    </physiologicalReaction>
</comment>
<comment type="subunit">
    <text evidence="13">Interacts with PEX5, probably required to target it into peroxisomes.</text>
</comment>
<evidence type="ECO:0000256" key="13">
    <source>
        <dbReference type="ARBA" id="ARBA00038622"/>
    </source>
</evidence>
<dbReference type="RefSeq" id="WP_127689342.1">
    <property type="nucleotide sequence ID" value="NZ_RZUL01000001.1"/>
</dbReference>
<keyword evidence="7" id="KW-0521">NADP</keyword>
<dbReference type="AlphaFoldDB" id="A0A437JDI7"/>
<dbReference type="InterPro" id="IPR002347">
    <property type="entry name" value="SDR_fam"/>
</dbReference>
<dbReference type="EMBL" id="RZUL01000001">
    <property type="protein sequence ID" value="RVT43803.1"/>
    <property type="molecule type" value="Genomic_DNA"/>
</dbReference>
<gene>
    <name evidence="23" type="ORF">ENE74_04180</name>
</gene>
<dbReference type="InterPro" id="IPR036291">
    <property type="entry name" value="NAD(P)-bd_dom_sf"/>
</dbReference>
<keyword evidence="11" id="KW-0275">Fatty acid biosynthesis</keyword>
<keyword evidence="4" id="KW-0444">Lipid biosynthesis</keyword>
<comment type="pathway">
    <text evidence="2">Lipid metabolism.</text>
</comment>
<keyword evidence="9" id="KW-0443">Lipid metabolism</keyword>
<dbReference type="InterPro" id="IPR052388">
    <property type="entry name" value="Peroxisomal_t2-enoyl-CoA_red"/>
</dbReference>
<evidence type="ECO:0000256" key="15">
    <source>
        <dbReference type="ARBA" id="ARBA00041063"/>
    </source>
</evidence>
<evidence type="ECO:0000256" key="8">
    <source>
        <dbReference type="ARBA" id="ARBA00023002"/>
    </source>
</evidence>
<dbReference type="EC" id="1.3.1.38" evidence="14"/>
<evidence type="ECO:0000256" key="19">
    <source>
        <dbReference type="ARBA" id="ARBA00049251"/>
    </source>
</evidence>
<evidence type="ECO:0000256" key="7">
    <source>
        <dbReference type="ARBA" id="ARBA00022857"/>
    </source>
</evidence>
<keyword evidence="8" id="KW-0560">Oxidoreductase</keyword>
<dbReference type="OrthoDB" id="286404at2"/>
<evidence type="ECO:0000256" key="12">
    <source>
        <dbReference type="ARBA" id="ARBA00037124"/>
    </source>
</evidence>
<comment type="catalytic activity">
    <reaction evidence="21">
        <text>(2E)-octenoyl-CoA + NADPH + H(+) = octanoyl-CoA + NADP(+)</text>
        <dbReference type="Rhea" id="RHEA:44952"/>
        <dbReference type="ChEBI" id="CHEBI:15378"/>
        <dbReference type="ChEBI" id="CHEBI:57386"/>
        <dbReference type="ChEBI" id="CHEBI:57783"/>
        <dbReference type="ChEBI" id="CHEBI:58349"/>
        <dbReference type="ChEBI" id="CHEBI:62242"/>
    </reaction>
    <physiologicalReaction direction="left-to-right" evidence="21">
        <dbReference type="Rhea" id="RHEA:44953"/>
    </physiologicalReaction>
</comment>
<evidence type="ECO:0000256" key="14">
    <source>
        <dbReference type="ARBA" id="ARBA00038849"/>
    </source>
</evidence>
<comment type="catalytic activity">
    <reaction evidence="22">
        <text>2,5-dichlorocyclohexa-2,5-dien-1,4-diol + NAD(+) = 2,5-dichlorohydroquinone + NADH + H(+)</text>
        <dbReference type="Rhea" id="RHEA:15741"/>
        <dbReference type="ChEBI" id="CHEBI:15378"/>
        <dbReference type="ChEBI" id="CHEBI:27545"/>
        <dbReference type="ChEBI" id="CHEBI:28975"/>
        <dbReference type="ChEBI" id="CHEBI:57540"/>
        <dbReference type="ChEBI" id="CHEBI:57945"/>
    </reaction>
</comment>
<evidence type="ECO:0000256" key="3">
    <source>
        <dbReference type="ARBA" id="ARBA00006484"/>
    </source>
</evidence>
<dbReference type="PANTHER" id="PTHR24317:SF7">
    <property type="entry name" value="PEROXISOMAL TRANS-2-ENOYL-COA REDUCTASE"/>
    <property type="match status" value="1"/>
</dbReference>
<evidence type="ECO:0000256" key="22">
    <source>
        <dbReference type="ARBA" id="ARBA00051383"/>
    </source>
</evidence>
<evidence type="ECO:0000256" key="11">
    <source>
        <dbReference type="ARBA" id="ARBA00023160"/>
    </source>
</evidence>
<comment type="function">
    <text evidence="12">Participates in chain elongation of fatty acids. Catalyzes the reduction of trans-2-enoyl-CoAs of varying chain lengths from 6:1 to 16:1, having maximum activity with 10:1 CoA. Has no 2,4-dienoyl-CoA reductase activity.</text>
</comment>
<comment type="similarity">
    <text evidence="3">Belongs to the short-chain dehydrogenases/reductases (SDR) family.</text>
</comment>
<reference evidence="23 24" key="1">
    <citation type="submission" date="2019-01" db="EMBL/GenBank/DDBJ databases">
        <authorList>
            <person name="Chen W.-M."/>
        </authorList>
    </citation>
    <scope>NUCLEOTIDE SEQUENCE [LARGE SCALE GENOMIC DNA]</scope>
    <source>
        <strain evidence="23 24">TLA-22</strain>
    </source>
</reference>
<evidence type="ECO:0000256" key="16">
    <source>
        <dbReference type="ARBA" id="ARBA00047570"/>
    </source>
</evidence>
<proteinExistence type="inferred from homology"/>
<evidence type="ECO:0000256" key="17">
    <source>
        <dbReference type="ARBA" id="ARBA00048686"/>
    </source>
</evidence>
<dbReference type="PRINTS" id="PR00081">
    <property type="entry name" value="GDHRDH"/>
</dbReference>
<evidence type="ECO:0000313" key="23">
    <source>
        <dbReference type="EMBL" id="RVT43803.1"/>
    </source>
</evidence>
<evidence type="ECO:0000256" key="5">
    <source>
        <dbReference type="ARBA" id="ARBA00022553"/>
    </source>
</evidence>
<comment type="subcellular location">
    <subcellularLocation>
        <location evidence="1">Peroxisome</location>
    </subcellularLocation>
</comment>